<dbReference type="Proteomes" id="UP001499843">
    <property type="component" value="Unassembled WGS sequence"/>
</dbReference>
<evidence type="ECO:0000313" key="4">
    <source>
        <dbReference type="Proteomes" id="UP001499843"/>
    </source>
</evidence>
<protein>
    <submittedName>
        <fullName evidence="3">YDG/SRA domain-containing protein</fullName>
    </submittedName>
</protein>
<evidence type="ECO:0000259" key="2">
    <source>
        <dbReference type="PROSITE" id="PS51015"/>
    </source>
</evidence>
<dbReference type="PANTHER" id="PTHR14140:SF27">
    <property type="entry name" value="OS04G0289800 PROTEIN"/>
    <property type="match status" value="1"/>
</dbReference>
<keyword evidence="4" id="KW-1185">Reference proteome</keyword>
<proteinExistence type="predicted"/>
<gene>
    <name evidence="3" type="ORF">GCM10009850_051540</name>
</gene>
<comment type="caution">
    <text evidence="3">The sequence shown here is derived from an EMBL/GenBank/DDBJ whole genome shotgun (WGS) entry which is preliminary data.</text>
</comment>
<reference evidence="4" key="1">
    <citation type="journal article" date="2019" name="Int. J. Syst. Evol. Microbiol.">
        <title>The Global Catalogue of Microorganisms (GCM) 10K type strain sequencing project: providing services to taxonomists for standard genome sequencing and annotation.</title>
        <authorList>
            <consortium name="The Broad Institute Genomics Platform"/>
            <consortium name="The Broad Institute Genome Sequencing Center for Infectious Disease"/>
            <person name="Wu L."/>
            <person name="Ma J."/>
        </authorList>
    </citation>
    <scope>NUCLEOTIDE SEQUENCE [LARGE SCALE GENOMIC DNA]</scope>
    <source>
        <strain evidence="4">JCM 16114</strain>
    </source>
</reference>
<evidence type="ECO:0000256" key="1">
    <source>
        <dbReference type="SAM" id="MobiDB-lite"/>
    </source>
</evidence>
<accession>A0ABP5PD32</accession>
<sequence>MITPVAYIRTFGEIPGHPEGTSYADREELRLAGLHAHKQNGISGTPAEGADAIVLNGGYPDDQDDGDIIIYTGQGGQDSRGRQIADQELTSGNAGLVRSQAEGLPVRVIRGYEEKSVYAPTTGYRYDGLYRVVRHWFKPRDDGFRVLQFRMEKISTSEIVRDFGQADEADQPEAQSLTQSGPVSRTERAIQQLNRRASVVRNIKKWHDNVCQICRTTVELPGGPASEVAHIQGLGEPHNGPDCEENALCLCPNDHLRFDYGALYLTDDLRIVDATSQQIIGKLATHPKHSIGIQYVRQHRSYWAK</sequence>
<dbReference type="Gene3D" id="2.30.280.10">
    <property type="entry name" value="SRA-YDG"/>
    <property type="match status" value="1"/>
</dbReference>
<dbReference type="EMBL" id="BAAAQX010000013">
    <property type="protein sequence ID" value="GAA2209695.1"/>
    <property type="molecule type" value="Genomic_DNA"/>
</dbReference>
<feature type="region of interest" description="Disordered" evidence="1">
    <location>
        <begin position="165"/>
        <end position="186"/>
    </location>
</feature>
<name>A0ABP5PD32_9ACTN</name>
<dbReference type="PANTHER" id="PTHR14140">
    <property type="entry name" value="E3 UBIQUITIN-PROTEIN LIGASE UHRF-RELATED"/>
    <property type="match status" value="1"/>
</dbReference>
<dbReference type="Pfam" id="PF13391">
    <property type="entry name" value="HNH_2"/>
    <property type="match status" value="1"/>
</dbReference>
<dbReference type="InterPro" id="IPR003615">
    <property type="entry name" value="HNH_nuc"/>
</dbReference>
<dbReference type="Pfam" id="PF02182">
    <property type="entry name" value="SAD_SRA"/>
    <property type="match status" value="1"/>
</dbReference>
<dbReference type="InterPro" id="IPR003105">
    <property type="entry name" value="SRA_YDG"/>
</dbReference>
<dbReference type="SMART" id="SM00466">
    <property type="entry name" value="SRA"/>
    <property type="match status" value="1"/>
</dbReference>
<dbReference type="SUPFAM" id="SSF88697">
    <property type="entry name" value="PUA domain-like"/>
    <property type="match status" value="1"/>
</dbReference>
<dbReference type="PROSITE" id="PS51015">
    <property type="entry name" value="YDG"/>
    <property type="match status" value="1"/>
</dbReference>
<dbReference type="InterPro" id="IPR045134">
    <property type="entry name" value="UHRF1/2-like"/>
</dbReference>
<dbReference type="RefSeq" id="WP_344479392.1">
    <property type="nucleotide sequence ID" value="NZ_BAAAQX010000013.1"/>
</dbReference>
<organism evidence="3 4">
    <name type="scientific">Nonomuraea monospora</name>
    <dbReference type="NCBI Taxonomy" id="568818"/>
    <lineage>
        <taxon>Bacteria</taxon>
        <taxon>Bacillati</taxon>
        <taxon>Actinomycetota</taxon>
        <taxon>Actinomycetes</taxon>
        <taxon>Streptosporangiales</taxon>
        <taxon>Streptosporangiaceae</taxon>
        <taxon>Nonomuraea</taxon>
    </lineage>
</organism>
<dbReference type="InterPro" id="IPR036987">
    <property type="entry name" value="SRA-YDG_sf"/>
</dbReference>
<feature type="compositionally biased region" description="Polar residues" evidence="1">
    <location>
        <begin position="173"/>
        <end position="186"/>
    </location>
</feature>
<feature type="domain" description="YDG" evidence="2">
    <location>
        <begin position="12"/>
        <end position="153"/>
    </location>
</feature>
<evidence type="ECO:0000313" key="3">
    <source>
        <dbReference type="EMBL" id="GAA2209695.1"/>
    </source>
</evidence>
<dbReference type="InterPro" id="IPR015947">
    <property type="entry name" value="PUA-like_sf"/>
</dbReference>